<dbReference type="PANTHER" id="PTHR31791">
    <property type="entry name" value="FRIGIDA-LIKE PROTEIN 3-RELATED"/>
    <property type="match status" value="1"/>
</dbReference>
<dbReference type="InterPro" id="IPR012474">
    <property type="entry name" value="Frigida"/>
</dbReference>
<dbReference type="Proteomes" id="UP000694864">
    <property type="component" value="Chromosome 19"/>
</dbReference>
<evidence type="ECO:0000256" key="5">
    <source>
        <dbReference type="RuleBase" id="RU364012"/>
    </source>
</evidence>
<comment type="similarity">
    <text evidence="1 5">Belongs to the Frigida family.</text>
</comment>
<dbReference type="RefSeq" id="XP_010485894.1">
    <property type="nucleotide sequence ID" value="XM_010487592.2"/>
</dbReference>
<keyword evidence="4 5" id="KW-0287">Flowering</keyword>
<protein>
    <recommendedName>
        <fullName evidence="5">FRIGIDA-like protein</fullName>
    </recommendedName>
</protein>
<dbReference type="GeneID" id="104764136"/>
<evidence type="ECO:0000256" key="2">
    <source>
        <dbReference type="ARBA" id="ARBA00022473"/>
    </source>
</evidence>
<reference evidence="7" key="1">
    <citation type="journal article" date="2014" name="Nat. Commun.">
        <title>The emerging biofuel crop Camelina sativa retains a highly undifferentiated hexaploid genome structure.</title>
        <authorList>
            <person name="Kagale S."/>
            <person name="Koh C."/>
            <person name="Nixon J."/>
            <person name="Bollina V."/>
            <person name="Clarke W.E."/>
            <person name="Tuteja R."/>
            <person name="Spillane C."/>
            <person name="Robinson S.J."/>
            <person name="Links M.G."/>
            <person name="Clarke C."/>
            <person name="Higgins E.E."/>
            <person name="Huebert T."/>
            <person name="Sharpe A.G."/>
            <person name="Parkin I.A."/>
        </authorList>
    </citation>
    <scope>NUCLEOTIDE SEQUENCE [LARGE SCALE GENOMIC DNA]</scope>
    <source>
        <strain evidence="7">cv. DH55</strain>
    </source>
</reference>
<keyword evidence="2 5" id="KW-0217">Developmental protein</keyword>
<organism evidence="7 8">
    <name type="scientific">Camelina sativa</name>
    <name type="common">False flax</name>
    <name type="synonym">Myagrum sativum</name>
    <dbReference type="NCBI Taxonomy" id="90675"/>
    <lineage>
        <taxon>Eukaryota</taxon>
        <taxon>Viridiplantae</taxon>
        <taxon>Streptophyta</taxon>
        <taxon>Embryophyta</taxon>
        <taxon>Tracheophyta</taxon>
        <taxon>Spermatophyta</taxon>
        <taxon>Magnoliopsida</taxon>
        <taxon>eudicotyledons</taxon>
        <taxon>Gunneridae</taxon>
        <taxon>Pentapetalae</taxon>
        <taxon>rosids</taxon>
        <taxon>malvids</taxon>
        <taxon>Brassicales</taxon>
        <taxon>Brassicaceae</taxon>
        <taxon>Camelineae</taxon>
        <taxon>Camelina</taxon>
    </lineage>
</organism>
<proteinExistence type="inferred from homology"/>
<evidence type="ECO:0000256" key="3">
    <source>
        <dbReference type="ARBA" id="ARBA00022782"/>
    </source>
</evidence>
<dbReference type="Pfam" id="PF07899">
    <property type="entry name" value="Frigida"/>
    <property type="match status" value="1"/>
</dbReference>
<gene>
    <name evidence="8" type="primary">LOC104764136</name>
</gene>
<feature type="region of interest" description="Disordered" evidence="6">
    <location>
        <begin position="88"/>
        <end position="107"/>
    </location>
</feature>
<evidence type="ECO:0000313" key="7">
    <source>
        <dbReference type="Proteomes" id="UP000694864"/>
    </source>
</evidence>
<evidence type="ECO:0000256" key="6">
    <source>
        <dbReference type="SAM" id="MobiDB-lite"/>
    </source>
</evidence>
<evidence type="ECO:0000256" key="4">
    <source>
        <dbReference type="ARBA" id="ARBA00023089"/>
    </source>
</evidence>
<accession>A0ABM0XH39</accession>
<sequence>MVFNREEAAREKMRAGEIVHKLLTRCVNCGHGHTYSRECMNRVMRCTVCQKSYVACNKGDEPSSSTKRQRGSVEEELVKNVSEVDGFDAAESERTKRDKRMKHKAEEDCAPAQLQKRMDELEKRIDEYTLKQHEGFMHADIKKKTHVVKPESSDIMKVQELAVVWKEKISSRRPITLSNEVLDFLHFIGVYRSQINSSIINQEETAQLASRIAHYKQAPTLIQSLGLNHFVPEYVEKLIKIGMYIPAVRLICFFKLKSFSPLHLLEKEITNLRTQSKVDVEDGWRLRQMLELMAEYKLEIDIPGELLVKFMDLKTTLRGLG</sequence>
<reference evidence="8" key="2">
    <citation type="submission" date="2025-08" db="UniProtKB">
        <authorList>
            <consortium name="RefSeq"/>
        </authorList>
    </citation>
    <scope>IDENTIFICATION</scope>
    <source>
        <tissue evidence="8">Leaf</tissue>
    </source>
</reference>
<keyword evidence="3 5" id="KW-0221">Differentiation</keyword>
<evidence type="ECO:0000313" key="8">
    <source>
        <dbReference type="RefSeq" id="XP_010485894.1"/>
    </source>
</evidence>
<dbReference type="PANTHER" id="PTHR31791:SF78">
    <property type="entry name" value="FRIGIDA-LIKE PROTEIN"/>
    <property type="match status" value="1"/>
</dbReference>
<name>A0ABM0XH39_CAMSA</name>
<keyword evidence="7" id="KW-1185">Reference proteome</keyword>
<evidence type="ECO:0000256" key="1">
    <source>
        <dbReference type="ARBA" id="ARBA00008956"/>
    </source>
</evidence>